<dbReference type="GO" id="GO:0000981">
    <property type="term" value="F:DNA-binding transcription factor activity, RNA polymerase II-specific"/>
    <property type="evidence" value="ECO:0007669"/>
    <property type="project" value="TreeGrafter"/>
</dbReference>
<feature type="region of interest" description="Disordered" evidence="1">
    <location>
        <begin position="33"/>
        <end position="137"/>
    </location>
</feature>
<dbReference type="Proteomes" id="UP000799777">
    <property type="component" value="Unassembled WGS sequence"/>
</dbReference>
<dbReference type="InterPro" id="IPR051763">
    <property type="entry name" value="Copper_Homeo_Regul"/>
</dbReference>
<feature type="compositionally biased region" description="Polar residues" evidence="1">
    <location>
        <begin position="36"/>
        <end position="49"/>
    </location>
</feature>
<protein>
    <submittedName>
        <fullName evidence="2">Uncharacterized protein</fullName>
    </submittedName>
</protein>
<dbReference type="PANTHER" id="PTHR28088">
    <property type="entry name" value="TRANSCRIPTIONAL ACTIVATOR HAA1-RELATED"/>
    <property type="match status" value="1"/>
</dbReference>
<dbReference type="OrthoDB" id="5600085at2759"/>
<dbReference type="GO" id="GO:0005634">
    <property type="term" value="C:nucleus"/>
    <property type="evidence" value="ECO:0007669"/>
    <property type="project" value="TreeGrafter"/>
</dbReference>
<gene>
    <name evidence="2" type="ORF">EK21DRAFT_68963</name>
</gene>
<accession>A0A9P4LKJ7</accession>
<dbReference type="GO" id="GO:0000978">
    <property type="term" value="F:RNA polymerase II cis-regulatory region sequence-specific DNA binding"/>
    <property type="evidence" value="ECO:0007669"/>
    <property type="project" value="TreeGrafter"/>
</dbReference>
<feature type="compositionally biased region" description="Polar residues" evidence="1">
    <location>
        <begin position="77"/>
        <end position="118"/>
    </location>
</feature>
<evidence type="ECO:0000256" key="1">
    <source>
        <dbReference type="SAM" id="MobiDB-lite"/>
    </source>
</evidence>
<evidence type="ECO:0000313" key="3">
    <source>
        <dbReference type="Proteomes" id="UP000799777"/>
    </source>
</evidence>
<dbReference type="GO" id="GO:0006878">
    <property type="term" value="P:intracellular copper ion homeostasis"/>
    <property type="evidence" value="ECO:0007669"/>
    <property type="project" value="TreeGrafter"/>
</dbReference>
<dbReference type="EMBL" id="ML978208">
    <property type="protein sequence ID" value="KAF2028788.1"/>
    <property type="molecule type" value="Genomic_DNA"/>
</dbReference>
<dbReference type="PANTHER" id="PTHR28088:SF5">
    <property type="entry name" value="TRANSCRIPTIONAL ACTIVATOR HAA1-RELATED"/>
    <property type="match status" value="1"/>
</dbReference>
<dbReference type="AlphaFoldDB" id="A0A9P4LKJ7"/>
<dbReference type="GO" id="GO:0045944">
    <property type="term" value="P:positive regulation of transcription by RNA polymerase II"/>
    <property type="evidence" value="ECO:0007669"/>
    <property type="project" value="TreeGrafter"/>
</dbReference>
<evidence type="ECO:0000313" key="2">
    <source>
        <dbReference type="EMBL" id="KAF2028788.1"/>
    </source>
</evidence>
<organism evidence="2 3">
    <name type="scientific">Setomelanomma holmii</name>
    <dbReference type="NCBI Taxonomy" id="210430"/>
    <lineage>
        <taxon>Eukaryota</taxon>
        <taxon>Fungi</taxon>
        <taxon>Dikarya</taxon>
        <taxon>Ascomycota</taxon>
        <taxon>Pezizomycotina</taxon>
        <taxon>Dothideomycetes</taxon>
        <taxon>Pleosporomycetidae</taxon>
        <taxon>Pleosporales</taxon>
        <taxon>Pleosporineae</taxon>
        <taxon>Phaeosphaeriaceae</taxon>
        <taxon>Setomelanomma</taxon>
    </lineage>
</organism>
<reference evidence="2" key="1">
    <citation type="journal article" date="2020" name="Stud. Mycol.">
        <title>101 Dothideomycetes genomes: a test case for predicting lifestyles and emergence of pathogens.</title>
        <authorList>
            <person name="Haridas S."/>
            <person name="Albert R."/>
            <person name="Binder M."/>
            <person name="Bloem J."/>
            <person name="Labutti K."/>
            <person name="Salamov A."/>
            <person name="Andreopoulos B."/>
            <person name="Baker S."/>
            <person name="Barry K."/>
            <person name="Bills G."/>
            <person name="Bluhm B."/>
            <person name="Cannon C."/>
            <person name="Castanera R."/>
            <person name="Culley D."/>
            <person name="Daum C."/>
            <person name="Ezra D."/>
            <person name="Gonzalez J."/>
            <person name="Henrissat B."/>
            <person name="Kuo A."/>
            <person name="Liang C."/>
            <person name="Lipzen A."/>
            <person name="Lutzoni F."/>
            <person name="Magnuson J."/>
            <person name="Mondo S."/>
            <person name="Nolan M."/>
            <person name="Ohm R."/>
            <person name="Pangilinan J."/>
            <person name="Park H.-J."/>
            <person name="Ramirez L."/>
            <person name="Alfaro M."/>
            <person name="Sun H."/>
            <person name="Tritt A."/>
            <person name="Yoshinaga Y."/>
            <person name="Zwiers L.-H."/>
            <person name="Turgeon B."/>
            <person name="Goodwin S."/>
            <person name="Spatafora J."/>
            <person name="Crous P."/>
            <person name="Grigoriev I."/>
        </authorList>
    </citation>
    <scope>NUCLEOTIDE SEQUENCE</scope>
    <source>
        <strain evidence="2">CBS 110217</strain>
    </source>
</reference>
<dbReference type="GO" id="GO:0006879">
    <property type="term" value="P:intracellular iron ion homeostasis"/>
    <property type="evidence" value="ECO:0007669"/>
    <property type="project" value="TreeGrafter"/>
</dbReference>
<proteinExistence type="predicted"/>
<dbReference type="GO" id="GO:0005507">
    <property type="term" value="F:copper ion binding"/>
    <property type="evidence" value="ECO:0007669"/>
    <property type="project" value="TreeGrafter"/>
</dbReference>
<sequence>MWAEVNGERKKVACCERVTISYTIPKSSECACPSERAQSVTSATASTRVQKNRRKSTAVNPLSVERALRAGQDAETDTSSLTRTPTEKSGSNEDSLPSSASSTPRLLPNRNDSVSSCCQPKPVQQPPPQAGCCSSKKQMPEPAPVKSCCSGPKAQANVPVNLQMQQPPLGQQFQFQLQSQVHGQQYMNMPSHTTPASFPFGLGTPIYNHAAAAYQHPASVPMTPATSMSPQPSTPRIGQRAPEHNCHCGESCSCFGCAAHPNNATMMEYVRLMAQFQYTGGFGTMPPPLYDMPTYPHHPGYGAEAHGHPSYSLDLISHGFATQTSTPTQMTFRNSVDMTNLANATIGVSNTWQQPSIPAQSLPEAQIYEPTSYVGSTSTPGHSMALKVEEPIATPVAESPSDGKDEETSTLSPSSYFWNRMVLPGCNDATGTCQCGDGCECVGCLTHGGHNGVQLDAPTITDQNAFPDFTSDTNLGLDDTDSFLFNPTPS</sequence>
<name>A0A9P4LKJ7_9PLEO</name>
<keyword evidence="3" id="KW-1185">Reference proteome</keyword>
<comment type="caution">
    <text evidence="2">The sequence shown here is derived from an EMBL/GenBank/DDBJ whole genome shotgun (WGS) entry which is preliminary data.</text>
</comment>